<dbReference type="EMBL" id="BKCJ011106105">
    <property type="protein sequence ID" value="GFC86606.1"/>
    <property type="molecule type" value="Genomic_DNA"/>
</dbReference>
<sequence length="45" mass="5197">SWIQMEDLAILVADAFTDANTGKFLRQLNGKQKMQETKYKAQVCY</sequence>
<proteinExistence type="predicted"/>
<feature type="non-terminal residue" evidence="1">
    <location>
        <position position="1"/>
    </location>
</feature>
<dbReference type="AlphaFoldDB" id="A0A699RLU7"/>
<organism evidence="1">
    <name type="scientific">Tanacetum cinerariifolium</name>
    <name type="common">Dalmatian daisy</name>
    <name type="synonym">Chrysanthemum cinerariifolium</name>
    <dbReference type="NCBI Taxonomy" id="118510"/>
    <lineage>
        <taxon>Eukaryota</taxon>
        <taxon>Viridiplantae</taxon>
        <taxon>Streptophyta</taxon>
        <taxon>Embryophyta</taxon>
        <taxon>Tracheophyta</taxon>
        <taxon>Spermatophyta</taxon>
        <taxon>Magnoliopsida</taxon>
        <taxon>eudicotyledons</taxon>
        <taxon>Gunneridae</taxon>
        <taxon>Pentapetalae</taxon>
        <taxon>asterids</taxon>
        <taxon>campanulids</taxon>
        <taxon>Asterales</taxon>
        <taxon>Asteraceae</taxon>
        <taxon>Asteroideae</taxon>
        <taxon>Anthemideae</taxon>
        <taxon>Anthemidinae</taxon>
        <taxon>Tanacetum</taxon>
    </lineage>
</organism>
<comment type="caution">
    <text evidence="1">The sequence shown here is derived from an EMBL/GenBank/DDBJ whole genome shotgun (WGS) entry which is preliminary data.</text>
</comment>
<protein>
    <submittedName>
        <fullName evidence="1">Uncharacterized protein</fullName>
    </submittedName>
</protein>
<gene>
    <name evidence="1" type="ORF">Tci_858576</name>
</gene>
<name>A0A699RLU7_TANCI</name>
<evidence type="ECO:0000313" key="1">
    <source>
        <dbReference type="EMBL" id="GFC86606.1"/>
    </source>
</evidence>
<accession>A0A699RLU7</accession>
<reference evidence="1" key="1">
    <citation type="journal article" date="2019" name="Sci. Rep.">
        <title>Draft genome of Tanacetum cinerariifolium, the natural source of mosquito coil.</title>
        <authorList>
            <person name="Yamashiro T."/>
            <person name="Shiraishi A."/>
            <person name="Satake H."/>
            <person name="Nakayama K."/>
        </authorList>
    </citation>
    <scope>NUCLEOTIDE SEQUENCE</scope>
</reference>